<protein>
    <recommendedName>
        <fullName evidence="3">Ankyrin repeat protein</fullName>
    </recommendedName>
</protein>
<organism evidence="1 2">
    <name type="scientific">Diaporthe australafricana</name>
    <dbReference type="NCBI Taxonomy" id="127596"/>
    <lineage>
        <taxon>Eukaryota</taxon>
        <taxon>Fungi</taxon>
        <taxon>Dikarya</taxon>
        <taxon>Ascomycota</taxon>
        <taxon>Pezizomycotina</taxon>
        <taxon>Sordariomycetes</taxon>
        <taxon>Sordariomycetidae</taxon>
        <taxon>Diaporthales</taxon>
        <taxon>Diaporthaceae</taxon>
        <taxon>Diaporthe</taxon>
    </lineage>
</organism>
<evidence type="ECO:0000313" key="2">
    <source>
        <dbReference type="Proteomes" id="UP001583177"/>
    </source>
</evidence>
<accession>A0ABR3VYD3</accession>
<proteinExistence type="predicted"/>
<evidence type="ECO:0000313" key="1">
    <source>
        <dbReference type="EMBL" id="KAL1848355.1"/>
    </source>
</evidence>
<dbReference type="EMBL" id="JAWRVE010000220">
    <property type="protein sequence ID" value="KAL1848355.1"/>
    <property type="molecule type" value="Genomic_DNA"/>
</dbReference>
<comment type="caution">
    <text evidence="1">The sequence shown here is derived from an EMBL/GenBank/DDBJ whole genome shotgun (WGS) entry which is preliminary data.</text>
</comment>
<sequence length="289" mass="32796">MSYAGGRFRWLEFTPTLGLRQNCTTRCEWNAKLRLALTWLNIPLAVTASFGFSRRNGQYDLRPALSIQHVVRNTSPGFEALFLCRWSHISVEEGKRRLRDLYRSDGNFKHHVNPAGQSYLRKLVSSNWPVQQDQFELLDFFVTEIGVDFSAEDPRLLIDCSKWIGEGWHMELLATILKHGFEPSAINPPAADMWPSPCSPDWRSEPDTPDPFFVDYFALILGYEPGFAGVTALQELILTDKAHPKLDLGLPNQAELFSTVNFLGQSSLHLAVGNIRIVRKLVELGHDLN</sequence>
<keyword evidence="2" id="KW-1185">Reference proteome</keyword>
<gene>
    <name evidence="1" type="ORF">Daus18300_013637</name>
</gene>
<reference evidence="1 2" key="1">
    <citation type="journal article" date="2024" name="IMA Fungus">
        <title>IMA Genome - F19 : A genome assembly and annotation guide to empower mycologists, including annotated draft genome sequences of Ceratocystis pirilliformis, Diaporthe australafricana, Fusarium ophioides, Paecilomyces lecythidis, and Sporothrix stenoceras.</title>
        <authorList>
            <person name="Aylward J."/>
            <person name="Wilson A.M."/>
            <person name="Visagie C.M."/>
            <person name="Spraker J."/>
            <person name="Barnes I."/>
            <person name="Buitendag C."/>
            <person name="Ceriani C."/>
            <person name="Del Mar Angel L."/>
            <person name="du Plessis D."/>
            <person name="Fuchs T."/>
            <person name="Gasser K."/>
            <person name="Kramer D."/>
            <person name="Li W."/>
            <person name="Munsamy K."/>
            <person name="Piso A."/>
            <person name="Price J.L."/>
            <person name="Sonnekus B."/>
            <person name="Thomas C."/>
            <person name="van der Nest A."/>
            <person name="van Dijk A."/>
            <person name="van Heerden A."/>
            <person name="van Vuuren N."/>
            <person name="Yilmaz N."/>
            <person name="Duong T.A."/>
            <person name="van der Merwe N.A."/>
            <person name="Wingfield M.J."/>
            <person name="Wingfield B.D."/>
        </authorList>
    </citation>
    <scope>NUCLEOTIDE SEQUENCE [LARGE SCALE GENOMIC DNA]</scope>
    <source>
        <strain evidence="1 2">CMW 18300</strain>
    </source>
</reference>
<dbReference type="Proteomes" id="UP001583177">
    <property type="component" value="Unassembled WGS sequence"/>
</dbReference>
<evidence type="ECO:0008006" key="3">
    <source>
        <dbReference type="Google" id="ProtNLM"/>
    </source>
</evidence>
<name>A0ABR3VYD3_9PEZI</name>